<proteinExistence type="predicted"/>
<feature type="compositionally biased region" description="Low complexity" evidence="1">
    <location>
        <begin position="116"/>
        <end position="130"/>
    </location>
</feature>
<sequence length="156" mass="15850">MVGHPLHSRPLRPALLNSAQTLPIDSSPSSWPLAALLQPSPTLATPGLCKPVPPSQGRLPSMVSPPSGSLSQQSANPVAPLSSIQLRHPVAPAALASLKLSGSANPSPPPSQGRLPSMVSPPSGSPSQQSANRVAPLSNIQLRHLVAPAALAALQL</sequence>
<reference evidence="2" key="1">
    <citation type="submission" date="2021-01" db="EMBL/GenBank/DDBJ databases">
        <title>Adiantum capillus-veneris genome.</title>
        <authorList>
            <person name="Fang Y."/>
            <person name="Liao Q."/>
        </authorList>
    </citation>
    <scope>NUCLEOTIDE SEQUENCE</scope>
    <source>
        <strain evidence="2">H3</strain>
        <tissue evidence="2">Leaf</tissue>
    </source>
</reference>
<keyword evidence="3" id="KW-1185">Reference proteome</keyword>
<evidence type="ECO:0000313" key="2">
    <source>
        <dbReference type="EMBL" id="KAI5064570.1"/>
    </source>
</evidence>
<comment type="caution">
    <text evidence="2">The sequence shown here is derived from an EMBL/GenBank/DDBJ whole genome shotgun (WGS) entry which is preliminary data.</text>
</comment>
<feature type="compositionally biased region" description="Polar residues" evidence="1">
    <location>
        <begin position="64"/>
        <end position="76"/>
    </location>
</feature>
<evidence type="ECO:0000256" key="1">
    <source>
        <dbReference type="SAM" id="MobiDB-lite"/>
    </source>
</evidence>
<organism evidence="2 3">
    <name type="scientific">Adiantum capillus-veneris</name>
    <name type="common">Maidenhair fern</name>
    <dbReference type="NCBI Taxonomy" id="13818"/>
    <lineage>
        <taxon>Eukaryota</taxon>
        <taxon>Viridiplantae</taxon>
        <taxon>Streptophyta</taxon>
        <taxon>Embryophyta</taxon>
        <taxon>Tracheophyta</taxon>
        <taxon>Polypodiopsida</taxon>
        <taxon>Polypodiidae</taxon>
        <taxon>Polypodiales</taxon>
        <taxon>Pteridineae</taxon>
        <taxon>Pteridaceae</taxon>
        <taxon>Vittarioideae</taxon>
        <taxon>Adiantum</taxon>
    </lineage>
</organism>
<dbReference type="AlphaFoldDB" id="A0A9D4Z8A6"/>
<name>A0A9D4Z8A6_ADICA</name>
<feature type="region of interest" description="Disordered" evidence="1">
    <location>
        <begin position="97"/>
        <end position="133"/>
    </location>
</feature>
<gene>
    <name evidence="2" type="ORF">GOP47_0021240</name>
</gene>
<evidence type="ECO:0000313" key="3">
    <source>
        <dbReference type="Proteomes" id="UP000886520"/>
    </source>
</evidence>
<protein>
    <submittedName>
        <fullName evidence="2">Uncharacterized protein</fullName>
    </submittedName>
</protein>
<accession>A0A9D4Z8A6</accession>
<dbReference type="EMBL" id="JABFUD020000020">
    <property type="protein sequence ID" value="KAI5064570.1"/>
    <property type="molecule type" value="Genomic_DNA"/>
</dbReference>
<dbReference type="Proteomes" id="UP000886520">
    <property type="component" value="Chromosome 20"/>
</dbReference>
<feature type="region of interest" description="Disordered" evidence="1">
    <location>
        <begin position="45"/>
        <end position="83"/>
    </location>
</feature>